<evidence type="ECO:0000313" key="2">
    <source>
        <dbReference type="EMBL" id="KAF2550810.1"/>
    </source>
</evidence>
<name>A0A8S9H0Z3_BRACR</name>
<reference evidence="2" key="1">
    <citation type="submission" date="2019-12" db="EMBL/GenBank/DDBJ databases">
        <title>Genome sequencing and annotation of Brassica cretica.</title>
        <authorList>
            <person name="Studholme D.J."/>
            <person name="Sarris P.F."/>
        </authorList>
    </citation>
    <scope>NUCLEOTIDE SEQUENCE</scope>
    <source>
        <strain evidence="2">PFS-001/15</strain>
        <tissue evidence="2">Leaf</tissue>
    </source>
</reference>
<feature type="region of interest" description="Disordered" evidence="1">
    <location>
        <begin position="53"/>
        <end position="79"/>
    </location>
</feature>
<dbReference type="Proteomes" id="UP000712281">
    <property type="component" value="Unassembled WGS sequence"/>
</dbReference>
<protein>
    <submittedName>
        <fullName evidence="2">Uncharacterized protein</fullName>
    </submittedName>
</protein>
<evidence type="ECO:0000313" key="3">
    <source>
        <dbReference type="Proteomes" id="UP000712281"/>
    </source>
</evidence>
<accession>A0A8S9H0Z3</accession>
<comment type="caution">
    <text evidence="2">The sequence shown here is derived from an EMBL/GenBank/DDBJ whole genome shotgun (WGS) entry which is preliminary data.</text>
</comment>
<proteinExistence type="predicted"/>
<evidence type="ECO:0000256" key="1">
    <source>
        <dbReference type="SAM" id="MobiDB-lite"/>
    </source>
</evidence>
<gene>
    <name evidence="2" type="ORF">F2Q68_00035355</name>
</gene>
<dbReference type="AlphaFoldDB" id="A0A8S9H0Z3"/>
<sequence>MDIDPIDFCDAIDTESMVMELQKSYLEQGATHYSTAVEMCNNSFVSFHKLESSTSGDKRSLGDGSKFLKQGNVESMRDN</sequence>
<organism evidence="2 3">
    <name type="scientific">Brassica cretica</name>
    <name type="common">Mustard</name>
    <dbReference type="NCBI Taxonomy" id="69181"/>
    <lineage>
        <taxon>Eukaryota</taxon>
        <taxon>Viridiplantae</taxon>
        <taxon>Streptophyta</taxon>
        <taxon>Embryophyta</taxon>
        <taxon>Tracheophyta</taxon>
        <taxon>Spermatophyta</taxon>
        <taxon>Magnoliopsida</taxon>
        <taxon>eudicotyledons</taxon>
        <taxon>Gunneridae</taxon>
        <taxon>Pentapetalae</taxon>
        <taxon>rosids</taxon>
        <taxon>malvids</taxon>
        <taxon>Brassicales</taxon>
        <taxon>Brassicaceae</taxon>
        <taxon>Brassiceae</taxon>
        <taxon>Brassica</taxon>
    </lineage>
</organism>
<dbReference type="EMBL" id="QGKW02001988">
    <property type="protein sequence ID" value="KAF2550810.1"/>
    <property type="molecule type" value="Genomic_DNA"/>
</dbReference>